<proteinExistence type="predicted"/>
<comment type="caution">
    <text evidence="5">The sequence shown here is derived from an EMBL/GenBank/DDBJ whole genome shotgun (WGS) entry which is preliminary data.</text>
</comment>
<dbReference type="RefSeq" id="WP_074682003.1">
    <property type="nucleotide sequence ID" value="NZ_CBCSET010000002.1"/>
</dbReference>
<evidence type="ECO:0000259" key="4">
    <source>
        <dbReference type="PROSITE" id="PS01358"/>
    </source>
</evidence>
<dbReference type="InterPro" id="IPR011322">
    <property type="entry name" value="N-reg_PII-like_a/b"/>
</dbReference>
<dbReference type="EMBL" id="JAWXXP010000001">
    <property type="protein sequence ID" value="MDX5994844.1"/>
    <property type="molecule type" value="Genomic_DNA"/>
</dbReference>
<evidence type="ECO:0000313" key="5">
    <source>
        <dbReference type="EMBL" id="MDX5994844.1"/>
    </source>
</evidence>
<name>A0ABU4Q3T1_9GAMM</name>
<gene>
    <name evidence="5" type="ORF">SIM71_22500</name>
</gene>
<evidence type="ECO:0000256" key="1">
    <source>
        <dbReference type="ARBA" id="ARBA00022723"/>
    </source>
</evidence>
<keyword evidence="2" id="KW-0863">Zinc-finger</keyword>
<protein>
    <submittedName>
        <fullName evidence="5">DUF2007 domain-containing protein</fullName>
    </submittedName>
</protein>
<keyword evidence="6" id="KW-1185">Reference proteome</keyword>
<reference evidence="5 6" key="1">
    <citation type="submission" date="2023-11" db="EMBL/GenBank/DDBJ databases">
        <title>MicrobeMod: A computational toolkit for identifying prokaryotic methylation and restriction-modification with nanopore sequencing.</title>
        <authorList>
            <person name="Crits-Christoph A."/>
            <person name="Kang S.C."/>
            <person name="Lee H."/>
            <person name="Ostrov N."/>
        </authorList>
    </citation>
    <scope>NUCLEOTIDE SEQUENCE [LARGE SCALE GENOMIC DNA]</scope>
    <source>
        <strain evidence="5 6">ATCC BAA-571</strain>
    </source>
</reference>
<feature type="domain" description="RanBP2-type" evidence="4">
    <location>
        <begin position="83"/>
        <end position="102"/>
    </location>
</feature>
<dbReference type="PROSITE" id="PS01358">
    <property type="entry name" value="ZF_RANBP2_1"/>
    <property type="match status" value="1"/>
</dbReference>
<dbReference type="SUPFAM" id="SSF54913">
    <property type="entry name" value="GlnB-like"/>
    <property type="match status" value="1"/>
</dbReference>
<dbReference type="Gene3D" id="3.30.70.790">
    <property type="entry name" value="UreE, C-terminal domain"/>
    <property type="match status" value="1"/>
</dbReference>
<keyword evidence="3" id="KW-0862">Zinc</keyword>
<evidence type="ECO:0000313" key="6">
    <source>
        <dbReference type="Proteomes" id="UP001278050"/>
    </source>
</evidence>
<evidence type="ECO:0000256" key="2">
    <source>
        <dbReference type="ARBA" id="ARBA00022771"/>
    </source>
</evidence>
<accession>A0ABU4Q3T1</accession>
<organism evidence="5 6">
    <name type="scientific">Ectopseudomonas alcaliphila</name>
    <dbReference type="NCBI Taxonomy" id="101564"/>
    <lineage>
        <taxon>Bacteria</taxon>
        <taxon>Pseudomonadati</taxon>
        <taxon>Pseudomonadota</taxon>
        <taxon>Gammaproteobacteria</taxon>
        <taxon>Pseudomonadales</taxon>
        <taxon>Pseudomonadaceae</taxon>
        <taxon>Ectopseudomonas</taxon>
    </lineage>
</organism>
<sequence length="106" mass="12162">MRKLLESDSLIQVNLIAGYLQSNGVTTKILNEHQSSIRSIISFNKSIHPELWVHPEQFEIAAKLVGRYQHEQESNNSHSEIEWLCKRCKESNPGNFMSCWSCGDSK</sequence>
<dbReference type="InterPro" id="IPR001876">
    <property type="entry name" value="Znf_RanBP2"/>
</dbReference>
<dbReference type="Pfam" id="PF09413">
    <property type="entry name" value="DUF2007"/>
    <property type="match status" value="1"/>
</dbReference>
<dbReference type="InterPro" id="IPR018551">
    <property type="entry name" value="DUF2007"/>
</dbReference>
<evidence type="ECO:0000256" key="3">
    <source>
        <dbReference type="ARBA" id="ARBA00022833"/>
    </source>
</evidence>
<keyword evidence="1" id="KW-0479">Metal-binding</keyword>
<dbReference type="Proteomes" id="UP001278050">
    <property type="component" value="Unassembled WGS sequence"/>
</dbReference>